<reference evidence="1 2" key="1">
    <citation type="journal article" date="2013" name="ISME J.">
        <title>A metabolic model for members of the genus Tetrasphaera involved in enhanced biological phosphorus removal.</title>
        <authorList>
            <person name="Kristiansen R."/>
            <person name="Nguyen H.T.T."/>
            <person name="Saunders A.M."/>
            <person name="Nielsen J.L."/>
            <person name="Wimmer R."/>
            <person name="Le V.Q."/>
            <person name="McIlroy S.J."/>
            <person name="Petrovski S."/>
            <person name="Seviour R.J."/>
            <person name="Calteau A."/>
            <person name="Nielsen K.L."/>
            <person name="Nielsen P.H."/>
        </authorList>
    </citation>
    <scope>NUCLEOTIDE SEQUENCE [LARGE SCALE GENOMIC DNA]</scope>
    <source>
        <strain evidence="1 2">Ben110</strain>
    </source>
</reference>
<organism evidence="1 2">
    <name type="scientific">Nostocoides australiense Ben110</name>
    <dbReference type="NCBI Taxonomy" id="1193182"/>
    <lineage>
        <taxon>Bacteria</taxon>
        <taxon>Bacillati</taxon>
        <taxon>Actinomycetota</taxon>
        <taxon>Actinomycetes</taxon>
        <taxon>Micrococcales</taxon>
        <taxon>Intrasporangiaceae</taxon>
        <taxon>Nostocoides</taxon>
    </lineage>
</organism>
<name>W6K221_9MICO</name>
<dbReference type="EMBL" id="CAJA01000450">
    <property type="protein sequence ID" value="CCH75085.1"/>
    <property type="molecule type" value="Genomic_DNA"/>
</dbReference>
<protein>
    <submittedName>
        <fullName evidence="1">Uncharacterized protein</fullName>
    </submittedName>
</protein>
<proteinExistence type="predicted"/>
<dbReference type="STRING" id="1193182.BN11_5030005"/>
<gene>
    <name evidence="1" type="ORF">BN11_5030005</name>
</gene>
<sequence>MSTNAADLDREAIDKLGKPYADCNPDEREAVEFGVLAAQIIDAMCARGVRTFGELFEDPRKETGK</sequence>
<evidence type="ECO:0000313" key="2">
    <source>
        <dbReference type="Proteomes" id="UP000035763"/>
    </source>
</evidence>
<accession>W6K221</accession>
<dbReference type="AlphaFoldDB" id="W6K221"/>
<comment type="caution">
    <text evidence="1">The sequence shown here is derived from an EMBL/GenBank/DDBJ whole genome shotgun (WGS) entry which is preliminary data.</text>
</comment>
<dbReference type="RefSeq" id="WP_048700395.1">
    <property type="nucleotide sequence ID" value="NZ_HG764815.1"/>
</dbReference>
<dbReference type="Proteomes" id="UP000035763">
    <property type="component" value="Unassembled WGS sequence"/>
</dbReference>
<evidence type="ECO:0000313" key="1">
    <source>
        <dbReference type="EMBL" id="CCH75085.1"/>
    </source>
</evidence>
<keyword evidence="2" id="KW-1185">Reference proteome</keyword>